<evidence type="ECO:0000313" key="2">
    <source>
        <dbReference type="Proteomes" id="UP001160334"/>
    </source>
</evidence>
<proteinExistence type="predicted"/>
<keyword evidence="2" id="KW-1185">Reference proteome</keyword>
<gene>
    <name evidence="1" type="ORF">M2280_002122</name>
</gene>
<dbReference type="Proteomes" id="UP001160334">
    <property type="component" value="Unassembled WGS sequence"/>
</dbReference>
<dbReference type="RefSeq" id="WP_280760239.1">
    <property type="nucleotide sequence ID" value="NZ_JARXVC010000004.1"/>
</dbReference>
<evidence type="ECO:0000313" key="1">
    <source>
        <dbReference type="EMBL" id="MDH6280909.1"/>
    </source>
</evidence>
<reference evidence="1 2" key="1">
    <citation type="submission" date="2023-04" db="EMBL/GenBank/DDBJ databases">
        <title>Forest soil microbial communities from Buena Vista Peninsula, Colon Province, Panama.</title>
        <authorList>
            <person name="Bouskill N."/>
        </authorList>
    </citation>
    <scope>NUCLEOTIDE SEQUENCE [LARGE SCALE GENOMIC DNA]</scope>
    <source>
        <strain evidence="1 2">CFH S0262</strain>
    </source>
</reference>
<organism evidence="1 2">
    <name type="scientific">Prescottella agglutinans</name>
    <dbReference type="NCBI Taxonomy" id="1644129"/>
    <lineage>
        <taxon>Bacteria</taxon>
        <taxon>Bacillati</taxon>
        <taxon>Actinomycetota</taxon>
        <taxon>Actinomycetes</taxon>
        <taxon>Mycobacteriales</taxon>
        <taxon>Nocardiaceae</taxon>
        <taxon>Prescottella</taxon>
    </lineage>
</organism>
<accession>A0ABT6M9B9</accession>
<dbReference type="EMBL" id="JARXVC010000004">
    <property type="protein sequence ID" value="MDH6280909.1"/>
    <property type="molecule type" value="Genomic_DNA"/>
</dbReference>
<sequence>MTFDAPIPAGHDIEVRELLAAWRVIRKRVPYEWDDATEMTRFVPSRDADLAPLVGMLREAGLDPDATDEVSHESCWDRLRARAVQWDVRAAAEAFTASMWSAPGGWRSVLPAVLLATSAPEHELRPWSEQSADLCEVCGWRSGRRQVVDEWASRMAGTTPLDGDPVGCGLVLSWAVGDRPVSTDYDRWVLGAVRAVIKALPPQTRHAKAADALRAAKIVPMDRYEAVGFLETLALVGVLAPMEHPGLAERFTTYRERDQRPNVRVEPQAPLAWWNASVGDRGWRDDVFDRLFGFLDVPVVDLEASRPSPVPPSKETTMGGLAARVRALTPRPAKVAASIGSGPAVAGDVWAVRVRPDAWVTVYVHEIMTSRDRPYAKTEFLSGVFPQMPSADQLVSVGQPRPSGRDVNYVHSLEKTPWVRRVAQGMPAPHAEEPLPERGGWQAAKQLVHLAGWNFVEL</sequence>
<comment type="caution">
    <text evidence="1">The sequence shown here is derived from an EMBL/GenBank/DDBJ whole genome shotgun (WGS) entry which is preliminary data.</text>
</comment>
<protein>
    <submittedName>
        <fullName evidence="1">Uncharacterized protein</fullName>
    </submittedName>
</protein>
<name>A0ABT6M9B9_9NOCA</name>